<protein>
    <submittedName>
        <fullName evidence="2">Uncharacterized protein</fullName>
    </submittedName>
</protein>
<evidence type="ECO:0000313" key="2">
    <source>
        <dbReference type="EMBL" id="KAH3727674.1"/>
    </source>
</evidence>
<comment type="caution">
    <text evidence="2">The sequence shown here is derived from an EMBL/GenBank/DDBJ whole genome shotgun (WGS) entry which is preliminary data.</text>
</comment>
<sequence length="57" mass="5781">MPLWVGDRAQELHGGGAGADSGRHTGKTHGQQGGTELIGTAFTSLSPGKSVNLKVPI</sequence>
<evidence type="ECO:0000256" key="1">
    <source>
        <dbReference type="SAM" id="MobiDB-lite"/>
    </source>
</evidence>
<evidence type="ECO:0000313" key="3">
    <source>
        <dbReference type="Proteomes" id="UP000828390"/>
    </source>
</evidence>
<gene>
    <name evidence="2" type="ORF">DPMN_053616</name>
</gene>
<dbReference type="EMBL" id="JAIWYP010000012">
    <property type="protein sequence ID" value="KAH3727674.1"/>
    <property type="molecule type" value="Genomic_DNA"/>
</dbReference>
<proteinExistence type="predicted"/>
<accession>A0A9D4HQF3</accession>
<dbReference type="Proteomes" id="UP000828390">
    <property type="component" value="Unassembled WGS sequence"/>
</dbReference>
<reference evidence="2" key="1">
    <citation type="journal article" date="2019" name="bioRxiv">
        <title>The Genome of the Zebra Mussel, Dreissena polymorpha: A Resource for Invasive Species Research.</title>
        <authorList>
            <person name="McCartney M.A."/>
            <person name="Auch B."/>
            <person name="Kono T."/>
            <person name="Mallez S."/>
            <person name="Zhang Y."/>
            <person name="Obille A."/>
            <person name="Becker A."/>
            <person name="Abrahante J.E."/>
            <person name="Garbe J."/>
            <person name="Badalamenti J.P."/>
            <person name="Herman A."/>
            <person name="Mangelson H."/>
            <person name="Liachko I."/>
            <person name="Sullivan S."/>
            <person name="Sone E.D."/>
            <person name="Koren S."/>
            <person name="Silverstein K.A.T."/>
            <person name="Beckman K.B."/>
            <person name="Gohl D.M."/>
        </authorList>
    </citation>
    <scope>NUCLEOTIDE SEQUENCE</scope>
    <source>
        <strain evidence="2">Duluth1</strain>
        <tissue evidence="2">Whole animal</tissue>
    </source>
</reference>
<reference evidence="2" key="2">
    <citation type="submission" date="2020-11" db="EMBL/GenBank/DDBJ databases">
        <authorList>
            <person name="McCartney M.A."/>
            <person name="Auch B."/>
            <person name="Kono T."/>
            <person name="Mallez S."/>
            <person name="Becker A."/>
            <person name="Gohl D.M."/>
            <person name="Silverstein K.A.T."/>
            <person name="Koren S."/>
            <person name="Bechman K.B."/>
            <person name="Herman A."/>
            <person name="Abrahante J.E."/>
            <person name="Garbe J."/>
        </authorList>
    </citation>
    <scope>NUCLEOTIDE SEQUENCE</scope>
    <source>
        <strain evidence="2">Duluth1</strain>
        <tissue evidence="2">Whole animal</tissue>
    </source>
</reference>
<feature type="region of interest" description="Disordered" evidence="1">
    <location>
        <begin position="1"/>
        <end position="35"/>
    </location>
</feature>
<keyword evidence="3" id="KW-1185">Reference proteome</keyword>
<dbReference type="AlphaFoldDB" id="A0A9D4HQF3"/>
<name>A0A9D4HQF3_DREPO</name>
<organism evidence="2 3">
    <name type="scientific">Dreissena polymorpha</name>
    <name type="common">Zebra mussel</name>
    <name type="synonym">Mytilus polymorpha</name>
    <dbReference type="NCBI Taxonomy" id="45954"/>
    <lineage>
        <taxon>Eukaryota</taxon>
        <taxon>Metazoa</taxon>
        <taxon>Spiralia</taxon>
        <taxon>Lophotrochozoa</taxon>
        <taxon>Mollusca</taxon>
        <taxon>Bivalvia</taxon>
        <taxon>Autobranchia</taxon>
        <taxon>Heteroconchia</taxon>
        <taxon>Euheterodonta</taxon>
        <taxon>Imparidentia</taxon>
        <taxon>Neoheterodontei</taxon>
        <taxon>Myida</taxon>
        <taxon>Dreissenoidea</taxon>
        <taxon>Dreissenidae</taxon>
        <taxon>Dreissena</taxon>
    </lineage>
</organism>